<dbReference type="PANTHER" id="PTHR30146:SF95">
    <property type="entry name" value="RIBOSE OPERON REPRESSOR"/>
    <property type="match status" value="1"/>
</dbReference>
<evidence type="ECO:0000313" key="8">
    <source>
        <dbReference type="Proteomes" id="UP000215596"/>
    </source>
</evidence>
<dbReference type="AlphaFoldDB" id="A0A268EFI1"/>
<dbReference type="Proteomes" id="UP000215596">
    <property type="component" value="Unassembled WGS sequence"/>
</dbReference>
<dbReference type="SUPFAM" id="SSF53822">
    <property type="entry name" value="Periplasmic binding protein-like I"/>
    <property type="match status" value="1"/>
</dbReference>
<dbReference type="InterPro" id="IPR001761">
    <property type="entry name" value="Peripla_BP/Lac1_sug-bd_dom"/>
</dbReference>
<dbReference type="SUPFAM" id="SSF47413">
    <property type="entry name" value="lambda repressor-like DNA-binding domains"/>
    <property type="match status" value="1"/>
</dbReference>
<feature type="domain" description="HTH cro/C1-type" evidence="6">
    <location>
        <begin position="3"/>
        <end position="32"/>
    </location>
</feature>
<evidence type="ECO:0000256" key="2">
    <source>
        <dbReference type="ARBA" id="ARBA00023015"/>
    </source>
</evidence>
<protein>
    <submittedName>
        <fullName evidence="7">LacI family transcriptional regulator</fullName>
    </submittedName>
</protein>
<reference evidence="7 8" key="1">
    <citation type="submission" date="2017-07" db="EMBL/GenBank/DDBJ databases">
        <title>Isolation and whole genome analysis of endospore-forming bacteria from heroin.</title>
        <authorList>
            <person name="Kalinowski J."/>
            <person name="Ahrens B."/>
            <person name="Al-Dilaimi A."/>
            <person name="Winkler A."/>
            <person name="Wibberg D."/>
            <person name="Schleenbecker U."/>
            <person name="Ruckert C."/>
            <person name="Wolfel R."/>
            <person name="Grass G."/>
        </authorList>
    </citation>
    <scope>NUCLEOTIDE SEQUENCE [LARGE SCALE GENOMIC DNA]</scope>
    <source>
        <strain evidence="7 8">7537-G1</strain>
    </source>
</reference>
<accession>A0A268EFI1</accession>
<evidence type="ECO:0000256" key="4">
    <source>
        <dbReference type="ARBA" id="ARBA00023163"/>
    </source>
</evidence>
<proteinExistence type="predicted"/>
<keyword evidence="2" id="KW-0805">Transcription regulation</keyword>
<dbReference type="Pfam" id="PF00532">
    <property type="entry name" value="Peripla_BP_1"/>
    <property type="match status" value="1"/>
</dbReference>
<keyword evidence="3" id="KW-0238">DNA-binding</keyword>
<evidence type="ECO:0000256" key="3">
    <source>
        <dbReference type="ARBA" id="ARBA00023125"/>
    </source>
</evidence>
<feature type="domain" description="HTH lacI-type" evidence="5">
    <location>
        <begin position="2"/>
        <end position="56"/>
    </location>
</feature>
<dbReference type="PANTHER" id="PTHR30146">
    <property type="entry name" value="LACI-RELATED TRANSCRIPTIONAL REPRESSOR"/>
    <property type="match status" value="1"/>
</dbReference>
<dbReference type="CDD" id="cd01392">
    <property type="entry name" value="HTH_LacI"/>
    <property type="match status" value="1"/>
</dbReference>
<dbReference type="InterPro" id="IPR010982">
    <property type="entry name" value="Lambda_DNA-bd_dom_sf"/>
</dbReference>
<dbReference type="EMBL" id="NPBY01000088">
    <property type="protein sequence ID" value="PAD71877.1"/>
    <property type="molecule type" value="Genomic_DNA"/>
</dbReference>
<name>A0A268EFI1_9BACL</name>
<dbReference type="Gene3D" id="1.10.260.40">
    <property type="entry name" value="lambda repressor-like DNA-binding domains"/>
    <property type="match status" value="1"/>
</dbReference>
<dbReference type="InterPro" id="IPR000843">
    <property type="entry name" value="HTH_LacI"/>
</dbReference>
<dbReference type="SMART" id="SM00354">
    <property type="entry name" value="HTH_LACI"/>
    <property type="match status" value="1"/>
</dbReference>
<dbReference type="Pfam" id="PF00356">
    <property type="entry name" value="LacI"/>
    <property type="match status" value="1"/>
</dbReference>
<evidence type="ECO:0000259" key="5">
    <source>
        <dbReference type="PROSITE" id="PS50932"/>
    </source>
</evidence>
<dbReference type="CDD" id="cd06291">
    <property type="entry name" value="PBP1_Qymf-like"/>
    <property type="match status" value="1"/>
</dbReference>
<dbReference type="RefSeq" id="WP_095267877.1">
    <property type="nucleotide sequence ID" value="NZ_NPBY01000088.1"/>
</dbReference>
<comment type="caution">
    <text evidence="7">The sequence shown here is derived from an EMBL/GenBank/DDBJ whole genome shotgun (WGS) entry which is preliminary data.</text>
</comment>
<sequence length="330" mass="37626">MTSIKDVAKKAGVSVTTVSRVINNRGYISKDTRKKVEWAMQEVDYHPNQIARALQRSQTFFIGVIVPDSNHPFFSELIKYIEILANERNYKVLVCNSLDDPEKEANYINMLRQNQVDGIIMCSHTLDIEQYKKVALPIVSFDRMISPNIPCIGSDNYRGGELATEHLIKQGCKKILHISGPLDLDMLSNRRGDAFILTCMKHGVEYDFIQGARNKLTFDYFWDFITHELSSVELTGYDGVFCSNDIVAYALYIYAQQQGIKVPEQLKIVGYDHHTFTRMLQNPKLTTIKQPIDRIGRLLLNTLIQMIEKEPGDINNTTILDVELVVGETT</sequence>
<dbReference type="PROSITE" id="PS50943">
    <property type="entry name" value="HTH_CROC1"/>
    <property type="match status" value="1"/>
</dbReference>
<dbReference type="PROSITE" id="PS50932">
    <property type="entry name" value="HTH_LACI_2"/>
    <property type="match status" value="1"/>
</dbReference>
<evidence type="ECO:0000256" key="1">
    <source>
        <dbReference type="ARBA" id="ARBA00022491"/>
    </source>
</evidence>
<dbReference type="InterPro" id="IPR001387">
    <property type="entry name" value="Cro/C1-type_HTH"/>
</dbReference>
<dbReference type="GO" id="GO:0000976">
    <property type="term" value="F:transcription cis-regulatory region binding"/>
    <property type="evidence" value="ECO:0007669"/>
    <property type="project" value="TreeGrafter"/>
</dbReference>
<organism evidence="7 8">
    <name type="scientific">Paenibacillus campinasensis</name>
    <dbReference type="NCBI Taxonomy" id="66347"/>
    <lineage>
        <taxon>Bacteria</taxon>
        <taxon>Bacillati</taxon>
        <taxon>Bacillota</taxon>
        <taxon>Bacilli</taxon>
        <taxon>Bacillales</taxon>
        <taxon>Paenibacillaceae</taxon>
        <taxon>Paenibacillus</taxon>
    </lineage>
</organism>
<dbReference type="InterPro" id="IPR028082">
    <property type="entry name" value="Peripla_BP_I"/>
</dbReference>
<dbReference type="Gene3D" id="3.40.50.2300">
    <property type="match status" value="2"/>
</dbReference>
<keyword evidence="1" id="KW-0678">Repressor</keyword>
<dbReference type="GO" id="GO:0003700">
    <property type="term" value="F:DNA-binding transcription factor activity"/>
    <property type="evidence" value="ECO:0007669"/>
    <property type="project" value="TreeGrafter"/>
</dbReference>
<gene>
    <name evidence="7" type="ORF">CHH67_23870</name>
</gene>
<dbReference type="OrthoDB" id="9796186at2"/>
<keyword evidence="4" id="KW-0804">Transcription</keyword>
<dbReference type="PRINTS" id="PR00036">
    <property type="entry name" value="HTHLACI"/>
</dbReference>
<evidence type="ECO:0000313" key="7">
    <source>
        <dbReference type="EMBL" id="PAD71877.1"/>
    </source>
</evidence>
<evidence type="ECO:0000259" key="6">
    <source>
        <dbReference type="PROSITE" id="PS50943"/>
    </source>
</evidence>
<dbReference type="PROSITE" id="PS00356">
    <property type="entry name" value="HTH_LACI_1"/>
    <property type="match status" value="1"/>
</dbReference>